<evidence type="ECO:0000256" key="3">
    <source>
        <dbReference type="ARBA" id="ARBA00022839"/>
    </source>
</evidence>
<keyword evidence="2" id="KW-0378">Hydrolase</keyword>
<dbReference type="PANTHER" id="PTHR12341">
    <property type="entry name" value="5'-&gt;3' EXORIBONUCLEASE"/>
    <property type="match status" value="1"/>
</dbReference>
<keyword evidence="1" id="KW-0540">Nuclease</keyword>
<feature type="domain" description="Xrn1 helical" evidence="6">
    <location>
        <begin position="269"/>
        <end position="346"/>
    </location>
</feature>
<organism evidence="7">
    <name type="scientific">viral metagenome</name>
    <dbReference type="NCBI Taxonomy" id="1070528"/>
    <lineage>
        <taxon>unclassified sequences</taxon>
        <taxon>metagenomes</taxon>
        <taxon>organismal metagenomes</taxon>
    </lineage>
</organism>
<dbReference type="InterPro" id="IPR041412">
    <property type="entry name" value="Xrn1_helical"/>
</dbReference>
<dbReference type="Gene3D" id="3.40.50.12390">
    <property type="match status" value="1"/>
</dbReference>
<dbReference type="InterPro" id="IPR027073">
    <property type="entry name" value="5_3_exoribonuclease"/>
</dbReference>
<dbReference type="GO" id="GO:0005634">
    <property type="term" value="C:nucleus"/>
    <property type="evidence" value="ECO:0007669"/>
    <property type="project" value="TreeGrafter"/>
</dbReference>
<dbReference type="GO" id="GO:0000956">
    <property type="term" value="P:nuclear-transcribed mRNA catabolic process"/>
    <property type="evidence" value="ECO:0007669"/>
    <property type="project" value="TreeGrafter"/>
</dbReference>
<proteinExistence type="inferred from homology"/>
<evidence type="ECO:0000259" key="6">
    <source>
        <dbReference type="Pfam" id="PF17846"/>
    </source>
</evidence>
<keyword evidence="3" id="KW-0269">Exonuclease</keyword>
<sequence length="544" mass="63273">MGIPYYFYSLTQKYNNILSNNKPTGLSMYCIDFNGIIHNVAQDIIKKYAKNGDRTVSGDIIEQEIIEGVWERIKYYFDNYKAGKYIICADGVAPLAKMFQQRKRRYLNIHKNTLDNVKIIWDTNAITPGTMFMENLNKYINKNITQDRYINKIIYSGSNECGEGEHKIFNILKEAPKDAKIIIHGLDADLIILSLMSHKENIYLMREMKDPHTNNTVFNYLNIKELRKAILCELKKDWDINISDTNVTDVTDVTDVSSDTDNPLMNNNDLIETYCTACSILGNDFVPHLLTIELKNNGIETLMSATKRAIKINGLLINNGAINHNCLIDIFKDLAKTEDEDIHRICERYIKKRVPDNKNATGAPVAPSDYYGLKNKDPLISTIYNSPNKWRQEYYRVIFDNNISIDSTVMFNACNNYIKGIYWVYSYYKGNEIDCEWYYPYNYPPTIKDILNHSIANEIPVLDCENDFVPSYIQLLIVLPKYSVNLLAKKHQRYMLDIYSGLFHMYPVKYNIQTFLKTQLWECSPILPLININYIKRVIDLEKR</sequence>
<evidence type="ECO:0000256" key="1">
    <source>
        <dbReference type="ARBA" id="ARBA00022722"/>
    </source>
</evidence>
<dbReference type="EMBL" id="MN740452">
    <property type="protein sequence ID" value="QHU27174.1"/>
    <property type="molecule type" value="Genomic_DNA"/>
</dbReference>
<dbReference type="PANTHER" id="PTHR12341:SF7">
    <property type="entry name" value="5'-3' EXORIBONUCLEASE 1"/>
    <property type="match status" value="1"/>
</dbReference>
<dbReference type="GO" id="GO:0004534">
    <property type="term" value="F:5'-3' RNA exonuclease activity"/>
    <property type="evidence" value="ECO:0007669"/>
    <property type="project" value="TreeGrafter"/>
</dbReference>
<evidence type="ECO:0000256" key="2">
    <source>
        <dbReference type="ARBA" id="ARBA00022801"/>
    </source>
</evidence>
<dbReference type="GO" id="GO:0003723">
    <property type="term" value="F:RNA binding"/>
    <property type="evidence" value="ECO:0007669"/>
    <property type="project" value="TreeGrafter"/>
</dbReference>
<feature type="domain" description="Xrn1 helical" evidence="6">
    <location>
        <begin position="390"/>
        <end position="531"/>
    </location>
</feature>
<dbReference type="Pfam" id="PF03159">
    <property type="entry name" value="XRN_N"/>
    <property type="match status" value="1"/>
</dbReference>
<dbReference type="AlphaFoldDB" id="A0A6C0LC04"/>
<evidence type="ECO:0008006" key="8">
    <source>
        <dbReference type="Google" id="ProtNLM"/>
    </source>
</evidence>
<dbReference type="Gene3D" id="1.25.40.1050">
    <property type="match status" value="1"/>
</dbReference>
<protein>
    <recommendedName>
        <fullName evidence="8">Xrn1 N-terminal domain-containing protein</fullName>
    </recommendedName>
</protein>
<feature type="domain" description="Xrn1 N-terminal" evidence="5">
    <location>
        <begin position="1"/>
        <end position="207"/>
    </location>
</feature>
<dbReference type="Pfam" id="PF17846">
    <property type="entry name" value="XRN_M"/>
    <property type="match status" value="2"/>
</dbReference>
<name>A0A6C0LC04_9ZZZZ</name>
<dbReference type="GO" id="GO:0016075">
    <property type="term" value="P:rRNA catabolic process"/>
    <property type="evidence" value="ECO:0007669"/>
    <property type="project" value="TreeGrafter"/>
</dbReference>
<evidence type="ECO:0000313" key="7">
    <source>
        <dbReference type="EMBL" id="QHU27174.1"/>
    </source>
</evidence>
<accession>A0A6C0LC04</accession>
<evidence type="ECO:0000256" key="4">
    <source>
        <dbReference type="ARBA" id="ARBA00038299"/>
    </source>
</evidence>
<evidence type="ECO:0000259" key="5">
    <source>
        <dbReference type="Pfam" id="PF03159"/>
    </source>
</evidence>
<dbReference type="InterPro" id="IPR004859">
    <property type="entry name" value="Xrn1_N"/>
</dbReference>
<comment type="similarity">
    <text evidence="4">Belongs to the 5'-3' exonuclease family.</text>
</comment>
<reference evidence="7" key="1">
    <citation type="journal article" date="2020" name="Nature">
        <title>Giant virus diversity and host interactions through global metagenomics.</title>
        <authorList>
            <person name="Schulz F."/>
            <person name="Roux S."/>
            <person name="Paez-Espino D."/>
            <person name="Jungbluth S."/>
            <person name="Walsh D.A."/>
            <person name="Denef V.J."/>
            <person name="McMahon K.D."/>
            <person name="Konstantinidis K.T."/>
            <person name="Eloe-Fadrosh E.A."/>
            <person name="Kyrpides N.C."/>
            <person name="Woyke T."/>
        </authorList>
    </citation>
    <scope>NUCLEOTIDE SEQUENCE</scope>
    <source>
        <strain evidence="7">GVMAG-M-3300027763-16</strain>
    </source>
</reference>